<dbReference type="Proteomes" id="UP000298416">
    <property type="component" value="Unassembled WGS sequence"/>
</dbReference>
<proteinExistence type="predicted"/>
<comment type="caution">
    <text evidence="1">The sequence shown here is derived from an EMBL/GenBank/DDBJ whole genome shotgun (WGS) entry which is preliminary data.</text>
</comment>
<gene>
    <name evidence="1" type="ORF">SASPL_103749</name>
</gene>
<dbReference type="EMBL" id="PNBA02000002">
    <property type="protein sequence ID" value="KAG6432175.1"/>
    <property type="molecule type" value="Genomic_DNA"/>
</dbReference>
<reference evidence="1" key="1">
    <citation type="submission" date="2018-01" db="EMBL/GenBank/DDBJ databases">
        <authorList>
            <person name="Mao J.F."/>
        </authorList>
    </citation>
    <scope>NUCLEOTIDE SEQUENCE</scope>
    <source>
        <strain evidence="1">Huo1</strain>
        <tissue evidence="1">Leaf</tissue>
    </source>
</reference>
<keyword evidence="2" id="KW-1185">Reference proteome</keyword>
<reference evidence="1" key="2">
    <citation type="submission" date="2020-08" db="EMBL/GenBank/DDBJ databases">
        <title>Plant Genome Project.</title>
        <authorList>
            <person name="Zhang R.-G."/>
        </authorList>
    </citation>
    <scope>NUCLEOTIDE SEQUENCE</scope>
    <source>
        <strain evidence="1">Huo1</strain>
        <tissue evidence="1">Leaf</tissue>
    </source>
</reference>
<evidence type="ECO:0000313" key="2">
    <source>
        <dbReference type="Proteomes" id="UP000298416"/>
    </source>
</evidence>
<sequence length="77" mass="8250">MHRSINIQNSLPYDIALKIASSLQVVVRGSGGSCVGLIVCGKNGYETAYDSGLEDCLVQGSSRKAIKMILARRIPLL</sequence>
<evidence type="ECO:0000313" key="1">
    <source>
        <dbReference type="EMBL" id="KAG6432175.1"/>
    </source>
</evidence>
<protein>
    <submittedName>
        <fullName evidence="1">Uncharacterized protein</fullName>
    </submittedName>
</protein>
<dbReference type="AlphaFoldDB" id="A0A8X8YI16"/>
<accession>A0A8X8YI16</accession>
<organism evidence="1">
    <name type="scientific">Salvia splendens</name>
    <name type="common">Scarlet sage</name>
    <dbReference type="NCBI Taxonomy" id="180675"/>
    <lineage>
        <taxon>Eukaryota</taxon>
        <taxon>Viridiplantae</taxon>
        <taxon>Streptophyta</taxon>
        <taxon>Embryophyta</taxon>
        <taxon>Tracheophyta</taxon>
        <taxon>Spermatophyta</taxon>
        <taxon>Magnoliopsida</taxon>
        <taxon>eudicotyledons</taxon>
        <taxon>Gunneridae</taxon>
        <taxon>Pentapetalae</taxon>
        <taxon>asterids</taxon>
        <taxon>lamiids</taxon>
        <taxon>Lamiales</taxon>
        <taxon>Lamiaceae</taxon>
        <taxon>Nepetoideae</taxon>
        <taxon>Mentheae</taxon>
        <taxon>Salviinae</taxon>
        <taxon>Salvia</taxon>
        <taxon>Salvia subgen. Calosphace</taxon>
        <taxon>core Calosphace</taxon>
    </lineage>
</organism>
<name>A0A8X8YI16_SALSN</name>